<dbReference type="GO" id="GO:0043651">
    <property type="term" value="P:linoleic acid metabolic process"/>
    <property type="evidence" value="ECO:0007669"/>
    <property type="project" value="UniProtKB-ARBA"/>
</dbReference>
<keyword evidence="2" id="KW-0479">Metal-binding</keyword>
<reference evidence="7 8" key="1">
    <citation type="journal article" date="2019" name="Nat. Ecol. Evol.">
        <title>Megaphylogeny resolves global patterns of mushroom evolution.</title>
        <authorList>
            <person name="Varga T."/>
            <person name="Krizsan K."/>
            <person name="Foldi C."/>
            <person name="Dima B."/>
            <person name="Sanchez-Garcia M."/>
            <person name="Sanchez-Ramirez S."/>
            <person name="Szollosi G.J."/>
            <person name="Szarkandi J.G."/>
            <person name="Papp V."/>
            <person name="Albert L."/>
            <person name="Andreopoulos W."/>
            <person name="Angelini C."/>
            <person name="Antonin V."/>
            <person name="Barry K.W."/>
            <person name="Bougher N.L."/>
            <person name="Buchanan P."/>
            <person name="Buyck B."/>
            <person name="Bense V."/>
            <person name="Catcheside P."/>
            <person name="Chovatia M."/>
            <person name="Cooper J."/>
            <person name="Damon W."/>
            <person name="Desjardin D."/>
            <person name="Finy P."/>
            <person name="Geml J."/>
            <person name="Haridas S."/>
            <person name="Hughes K."/>
            <person name="Justo A."/>
            <person name="Karasinski D."/>
            <person name="Kautmanova I."/>
            <person name="Kiss B."/>
            <person name="Kocsube S."/>
            <person name="Kotiranta H."/>
            <person name="LaButti K.M."/>
            <person name="Lechner B.E."/>
            <person name="Liimatainen K."/>
            <person name="Lipzen A."/>
            <person name="Lukacs Z."/>
            <person name="Mihaltcheva S."/>
            <person name="Morgado L.N."/>
            <person name="Niskanen T."/>
            <person name="Noordeloos M.E."/>
            <person name="Ohm R.A."/>
            <person name="Ortiz-Santana B."/>
            <person name="Ovrebo C."/>
            <person name="Racz N."/>
            <person name="Riley R."/>
            <person name="Savchenko A."/>
            <person name="Shiryaev A."/>
            <person name="Soop K."/>
            <person name="Spirin V."/>
            <person name="Szebenyi C."/>
            <person name="Tomsovsky M."/>
            <person name="Tulloss R.E."/>
            <person name="Uehling J."/>
            <person name="Grigoriev I.V."/>
            <person name="Vagvolgyi C."/>
            <person name="Papp T."/>
            <person name="Martin F.M."/>
            <person name="Miettinen O."/>
            <person name="Hibbett D.S."/>
            <person name="Nagy L.G."/>
        </authorList>
    </citation>
    <scope>NUCLEOTIDE SEQUENCE [LARGE SCALE GENOMIC DNA]</scope>
    <source>
        <strain evidence="7 8">CBS 962.96</strain>
    </source>
</reference>
<dbReference type="OrthoDB" id="407298at2759"/>
<dbReference type="AlphaFoldDB" id="A0A4S8M5S9"/>
<evidence type="ECO:0000256" key="2">
    <source>
        <dbReference type="ARBA" id="ARBA00022723"/>
    </source>
</evidence>
<dbReference type="InterPro" id="IPR013819">
    <property type="entry name" value="LipOase_C"/>
</dbReference>
<feature type="region of interest" description="Disordered" evidence="5">
    <location>
        <begin position="37"/>
        <end position="85"/>
    </location>
</feature>
<dbReference type="SUPFAM" id="SSF48484">
    <property type="entry name" value="Lipoxigenase"/>
    <property type="match status" value="1"/>
</dbReference>
<dbReference type="PROSITE" id="PS51393">
    <property type="entry name" value="LIPOXYGENASE_3"/>
    <property type="match status" value="1"/>
</dbReference>
<evidence type="ECO:0000256" key="5">
    <source>
        <dbReference type="SAM" id="MobiDB-lite"/>
    </source>
</evidence>
<dbReference type="Gene3D" id="3.10.450.60">
    <property type="match status" value="1"/>
</dbReference>
<dbReference type="Pfam" id="PF00305">
    <property type="entry name" value="Lipoxygenase"/>
    <property type="match status" value="1"/>
</dbReference>
<sequence length="672" mass="76483">METMKGASKSLRRELEEERANLQEKLARWESERVALKRGLTEAKNSRKQLESAVRLDSRGQQRERTETRASENTGMEFPPPPYEEACAPRPRVPVTRSSSTNIAFQFAHTDHYPPFLESIPRKLQTPPDEIFNFTSLVQTTAMIFVNPNLLPNIRNRAPDLASTRTMQDLVDRNLRLHTASRQSRSRDMYSSVNIGLRDDWYTDAVFGQQQFTGTNPTSITLASARWIEEFKAVSSTQQRTDVTRLLTEDPENLFVQDYSYFRSVMGVLPTEEFGLEGRYGCSSVVLFRLEPEGRLHPLAITLDYKGSMEASVTIFNRRITSSTPGEESTDWLWRYAKMCAQVSDWLRHEVSVHLVNTHLVEEVLIVAAYRTFDPSHVVFNLLEPHWKTTLSLNQAARLTLVPKIIIPLTGFTPAQSYAYIKDTYKSWDWVGSYVPNDLNKRGFPVEDLDKPKYHKYGYARNIVRIWDIIRKFVSTVLREAYVGGDAQVANDMSIASFCSDVRANDGGQLASFPNIRTLDELIDFVTMGIHVASPQHTAVNYLQQYYQTFIPNKPSALYSRLPQSLGELESFGEGDVLSALPIDRPKDWLVMAQVPYLLSFEVPDDSTILHYATTMSSTSSNRQSIRKAASVLRDDLEAFSRTVSELNIDIGDHQTPYYVLDPKRTAVSILI</sequence>
<feature type="domain" description="Lipoxygenase" evidence="6">
    <location>
        <begin position="201"/>
        <end position="672"/>
    </location>
</feature>
<dbReference type="EMBL" id="ML179152">
    <property type="protein sequence ID" value="THU97594.1"/>
    <property type="molecule type" value="Genomic_DNA"/>
</dbReference>
<dbReference type="GO" id="GO:0046872">
    <property type="term" value="F:metal ion binding"/>
    <property type="evidence" value="ECO:0007669"/>
    <property type="project" value="UniProtKB-KW"/>
</dbReference>
<protein>
    <recommendedName>
        <fullName evidence="1">Manganese lipoxygenase</fullName>
    </recommendedName>
</protein>
<evidence type="ECO:0000313" key="7">
    <source>
        <dbReference type="EMBL" id="THU97594.1"/>
    </source>
</evidence>
<keyword evidence="3" id="KW-0223">Dioxygenase</keyword>
<dbReference type="Proteomes" id="UP000297245">
    <property type="component" value="Unassembled WGS sequence"/>
</dbReference>
<dbReference type="InterPro" id="IPR000907">
    <property type="entry name" value="LipOase"/>
</dbReference>
<keyword evidence="8" id="KW-1185">Reference proteome</keyword>
<accession>A0A4S8M5S9</accession>
<evidence type="ECO:0000256" key="1">
    <source>
        <dbReference type="ARBA" id="ARBA00021175"/>
    </source>
</evidence>
<evidence type="ECO:0000313" key="8">
    <source>
        <dbReference type="Proteomes" id="UP000297245"/>
    </source>
</evidence>
<evidence type="ECO:0000256" key="4">
    <source>
        <dbReference type="ARBA" id="ARBA00023002"/>
    </source>
</evidence>
<name>A0A4S8M5S9_DENBC</name>
<dbReference type="GO" id="GO:0034440">
    <property type="term" value="P:lipid oxidation"/>
    <property type="evidence" value="ECO:0007669"/>
    <property type="project" value="InterPro"/>
</dbReference>
<gene>
    <name evidence="7" type="ORF">K435DRAFT_753886</name>
</gene>
<evidence type="ECO:0000259" key="6">
    <source>
        <dbReference type="PROSITE" id="PS51393"/>
    </source>
</evidence>
<proteinExistence type="predicted"/>
<keyword evidence="4" id="KW-0560">Oxidoreductase</keyword>
<organism evidence="7 8">
    <name type="scientific">Dendrothele bispora (strain CBS 962.96)</name>
    <dbReference type="NCBI Taxonomy" id="1314807"/>
    <lineage>
        <taxon>Eukaryota</taxon>
        <taxon>Fungi</taxon>
        <taxon>Dikarya</taxon>
        <taxon>Basidiomycota</taxon>
        <taxon>Agaricomycotina</taxon>
        <taxon>Agaricomycetes</taxon>
        <taxon>Agaricomycetidae</taxon>
        <taxon>Agaricales</taxon>
        <taxon>Agaricales incertae sedis</taxon>
        <taxon>Dendrothele</taxon>
    </lineage>
</organism>
<dbReference type="GO" id="GO:0016702">
    <property type="term" value="F:oxidoreductase activity, acting on single donors with incorporation of molecular oxygen, incorporation of two atoms of oxygen"/>
    <property type="evidence" value="ECO:0007669"/>
    <property type="project" value="InterPro"/>
</dbReference>
<dbReference type="PANTHER" id="PTHR11771">
    <property type="entry name" value="LIPOXYGENASE"/>
    <property type="match status" value="1"/>
</dbReference>
<feature type="compositionally biased region" description="Basic and acidic residues" evidence="5">
    <location>
        <begin position="37"/>
        <end position="70"/>
    </location>
</feature>
<dbReference type="Gene3D" id="1.20.245.10">
    <property type="entry name" value="Lipoxygenase-1, Domain 5"/>
    <property type="match status" value="1"/>
</dbReference>
<dbReference type="InterPro" id="IPR036226">
    <property type="entry name" value="LipOase_C_sf"/>
</dbReference>
<evidence type="ECO:0000256" key="3">
    <source>
        <dbReference type="ARBA" id="ARBA00022964"/>
    </source>
</evidence>